<dbReference type="HOGENOM" id="CLU_092323_0_0_11"/>
<evidence type="ECO:0000313" key="3">
    <source>
        <dbReference type="EMBL" id="KGI80679.1"/>
    </source>
</evidence>
<dbReference type="OrthoDB" id="3208380at2"/>
<dbReference type="PANTHER" id="PTHR21248">
    <property type="entry name" value="CARDIOLIPIN SYNTHASE"/>
    <property type="match status" value="1"/>
</dbReference>
<proteinExistence type="predicted"/>
<evidence type="ECO:0000313" key="2">
    <source>
        <dbReference type="EMBL" id="ASU79334.1"/>
    </source>
</evidence>
<keyword evidence="4" id="KW-1185">Reference proteome</keyword>
<dbReference type="RefSeq" id="WP_043574664.1">
    <property type="nucleotide sequence ID" value="NZ_CP022752.1"/>
</dbReference>
<accession>A0A099D3P5</accession>
<feature type="domain" description="PLD phosphodiesterase" evidence="1">
    <location>
        <begin position="190"/>
        <end position="217"/>
    </location>
</feature>
<dbReference type="InterPro" id="IPR001736">
    <property type="entry name" value="PLipase_D/transphosphatidylase"/>
</dbReference>
<dbReference type="InterPro" id="IPR025202">
    <property type="entry name" value="PLD-like_dom"/>
</dbReference>
<dbReference type="Proteomes" id="UP000029737">
    <property type="component" value="Unassembled WGS sequence"/>
</dbReference>
<evidence type="ECO:0000313" key="5">
    <source>
        <dbReference type="Proteomes" id="UP000215043"/>
    </source>
</evidence>
<dbReference type="InterPro" id="IPR047955">
    <property type="entry name" value="DrmC-like"/>
</dbReference>
<dbReference type="Gene3D" id="3.30.870.10">
    <property type="entry name" value="Endonuclease Chain A"/>
    <property type="match status" value="1"/>
</dbReference>
<dbReference type="EMBL" id="JPMV01000027">
    <property type="protein sequence ID" value="KGI80679.1"/>
    <property type="molecule type" value="Genomic_DNA"/>
</dbReference>
<dbReference type="AlphaFoldDB" id="A0A099D3P5"/>
<dbReference type="GO" id="GO:0032049">
    <property type="term" value="P:cardiolipin biosynthetic process"/>
    <property type="evidence" value="ECO:0007669"/>
    <property type="project" value="UniProtKB-ARBA"/>
</dbReference>
<dbReference type="SUPFAM" id="SSF56024">
    <property type="entry name" value="Phospholipase D/nuclease"/>
    <property type="match status" value="1"/>
</dbReference>
<dbReference type="Pfam" id="PF13091">
    <property type="entry name" value="PLDc_2"/>
    <property type="match status" value="1"/>
</dbReference>
<dbReference type="GO" id="GO:0004519">
    <property type="term" value="F:endonuclease activity"/>
    <property type="evidence" value="ECO:0007669"/>
    <property type="project" value="UniProtKB-KW"/>
</dbReference>
<keyword evidence="2" id="KW-0378">Hydrolase</keyword>
<dbReference type="KEGG" id="aey:CDG81_14720"/>
<evidence type="ECO:0000259" key="1">
    <source>
        <dbReference type="PROSITE" id="PS50035"/>
    </source>
</evidence>
<dbReference type="EMBL" id="CP022752">
    <property type="protein sequence ID" value="ASU79334.1"/>
    <property type="molecule type" value="Genomic_DNA"/>
</dbReference>
<dbReference type="GO" id="GO:0030572">
    <property type="term" value="F:phosphatidyltransferase activity"/>
    <property type="evidence" value="ECO:0007669"/>
    <property type="project" value="UniProtKB-ARBA"/>
</dbReference>
<protein>
    <submittedName>
        <fullName evidence="2">Endonuclease</fullName>
    </submittedName>
</protein>
<reference evidence="2 5" key="2">
    <citation type="submission" date="2017-08" db="EMBL/GenBank/DDBJ databases">
        <title>The complete genome sequence of moderately halophilic actinomycete Actinopolyspora erythraea YIM 90600, the producer of novel erythromycin, novel actinopolysporins A-C and tubercidin.</title>
        <authorList>
            <person name="Yin M."/>
            <person name="Tang S."/>
        </authorList>
    </citation>
    <scope>NUCLEOTIDE SEQUENCE [LARGE SCALE GENOMIC DNA]</scope>
    <source>
        <strain evidence="2 5">YIM 90600</strain>
    </source>
</reference>
<evidence type="ECO:0000313" key="4">
    <source>
        <dbReference type="Proteomes" id="UP000029737"/>
    </source>
</evidence>
<organism evidence="2 5">
    <name type="scientific">Actinopolyspora erythraea</name>
    <dbReference type="NCBI Taxonomy" id="414996"/>
    <lineage>
        <taxon>Bacteria</taxon>
        <taxon>Bacillati</taxon>
        <taxon>Actinomycetota</taxon>
        <taxon>Actinomycetes</taxon>
        <taxon>Actinopolysporales</taxon>
        <taxon>Actinopolysporaceae</taxon>
        <taxon>Actinopolyspora</taxon>
    </lineage>
</organism>
<dbReference type="Proteomes" id="UP000215043">
    <property type="component" value="Chromosome"/>
</dbReference>
<keyword evidence="2" id="KW-0255">Endonuclease</keyword>
<sequence length="262" mass="28085">MTGEPSDLESVAAEALPRLGATALRTLADRIQAGWPEQAVLAGPGEEYTEIARAVLDARAAAGRSAEETAGFLRGLAAGYNRRAAEISVEPVWSGPGTHPVPVRATARVLVELIERASHELMLMTYSARPHEQLRRALREAAERGVAVTVVVETLRGARGALGGPEPAEAFAGVGGIELWHWPPQQRTERNSRTHAKIAVADRRELLVSSANLTQSGVDRNIEAGLRVRGGTAPERAAEHLTELKTRGVLERLAETRQQEGG</sequence>
<name>A0A099D3P5_9ACTN</name>
<keyword evidence="2" id="KW-0540">Nuclease</keyword>
<dbReference type="eggNOG" id="COG1502">
    <property type="taxonomic scope" value="Bacteria"/>
</dbReference>
<dbReference type="PROSITE" id="PS50035">
    <property type="entry name" value="PLD"/>
    <property type="match status" value="1"/>
</dbReference>
<gene>
    <name evidence="2" type="ORF">CDG81_14720</name>
    <name evidence="3" type="ORF">IL38_15050</name>
</gene>
<reference evidence="3 4" key="1">
    <citation type="journal article" date="2014" name="PLoS ONE">
        <title>Identification and Characterization of a New Erythromycin Biosynthetic Gene Cluster in Actinopolyspora erythraea YIM90600, a Novel Erythronolide-Producing Halophilic Actinomycete Isolated from Salt Field.</title>
        <authorList>
            <person name="Chen D."/>
            <person name="Feng J."/>
            <person name="Huang L."/>
            <person name="Zhang Q."/>
            <person name="Wu J."/>
            <person name="Zhu X."/>
            <person name="Duan Y."/>
            <person name="Xu Z."/>
        </authorList>
    </citation>
    <scope>NUCLEOTIDE SEQUENCE [LARGE SCALE GENOMIC DNA]</scope>
    <source>
        <strain evidence="3 4">YIM90600</strain>
    </source>
</reference>
<dbReference type="CDD" id="cd09132">
    <property type="entry name" value="PLDc_unchar4"/>
    <property type="match status" value="1"/>
</dbReference>
<dbReference type="PANTHER" id="PTHR21248:SF22">
    <property type="entry name" value="PHOSPHOLIPASE D"/>
    <property type="match status" value="1"/>
</dbReference>
<dbReference type="NCBIfam" id="NF038319">
    <property type="entry name" value="DISARM_DrmC_I"/>
    <property type="match status" value="1"/>
</dbReference>